<dbReference type="EMBL" id="JACYXC010000001">
    <property type="protein sequence ID" value="MBH5334501.1"/>
    <property type="molecule type" value="Genomic_DNA"/>
</dbReference>
<feature type="domain" description="Carrier" evidence="4">
    <location>
        <begin position="336"/>
        <end position="390"/>
    </location>
</feature>
<dbReference type="PANTHER" id="PTHR43775">
    <property type="entry name" value="FATTY ACID SYNTHASE"/>
    <property type="match status" value="1"/>
</dbReference>
<dbReference type="InterPro" id="IPR050091">
    <property type="entry name" value="PKS_NRPS_Biosynth_Enz"/>
</dbReference>
<dbReference type="Pfam" id="PF08659">
    <property type="entry name" value="KR"/>
    <property type="match status" value="1"/>
</dbReference>
<dbReference type="InterPro" id="IPR036291">
    <property type="entry name" value="NAD(P)-bd_dom_sf"/>
</dbReference>
<gene>
    <name evidence="5" type="ORF">IHE55_06665</name>
</gene>
<accession>A0ABS0NH59</accession>
<keyword evidence="1" id="KW-0596">Phosphopantetheine</keyword>
<dbReference type="SUPFAM" id="SSF51735">
    <property type="entry name" value="NAD(P)-binding Rossmann-fold domains"/>
    <property type="match status" value="1"/>
</dbReference>
<dbReference type="PROSITE" id="PS50075">
    <property type="entry name" value="CARRIER"/>
    <property type="match status" value="1"/>
</dbReference>
<evidence type="ECO:0000256" key="2">
    <source>
        <dbReference type="ARBA" id="ARBA00022553"/>
    </source>
</evidence>
<comment type="caution">
    <text evidence="5">The sequence shown here is derived from an EMBL/GenBank/DDBJ whole genome shotgun (WGS) entry which is preliminary data.</text>
</comment>
<organism evidence="5 6">
    <name type="scientific">Streptomyces pactum</name>
    <dbReference type="NCBI Taxonomy" id="68249"/>
    <lineage>
        <taxon>Bacteria</taxon>
        <taxon>Bacillati</taxon>
        <taxon>Actinomycetota</taxon>
        <taxon>Actinomycetes</taxon>
        <taxon>Kitasatosporales</taxon>
        <taxon>Streptomycetaceae</taxon>
        <taxon>Streptomyces</taxon>
    </lineage>
</organism>
<reference evidence="5 6" key="1">
    <citation type="submission" date="2020-09" db="EMBL/GenBank/DDBJ databases">
        <title>Biosynthesis of the nuclear factor of activated T cells inhibitor NFAT-133 and its congeners in Streptomyces pactum.</title>
        <authorList>
            <person name="Zhou W."/>
            <person name="Posri P."/>
            <person name="Abugrain M.E."/>
            <person name="Weisberg A.J."/>
            <person name="Chang J.H."/>
            <person name="Mahmud T."/>
        </authorList>
    </citation>
    <scope>NUCLEOTIDE SEQUENCE [LARGE SCALE GENOMIC DNA]</scope>
    <source>
        <strain evidence="5 6">ATCC 27456</strain>
    </source>
</reference>
<evidence type="ECO:0000256" key="1">
    <source>
        <dbReference type="ARBA" id="ARBA00022450"/>
    </source>
</evidence>
<dbReference type="Gene3D" id="3.40.50.720">
    <property type="entry name" value="NAD(P)-binding Rossmann-like Domain"/>
    <property type="match status" value="1"/>
</dbReference>
<dbReference type="InterPro" id="IPR009081">
    <property type="entry name" value="PP-bd_ACP"/>
</dbReference>
<dbReference type="InterPro" id="IPR057326">
    <property type="entry name" value="KR_dom"/>
</dbReference>
<protein>
    <submittedName>
        <fullName evidence="5">SDR family oxidoreductase</fullName>
    </submittedName>
</protein>
<dbReference type="Gene3D" id="1.10.1200.10">
    <property type="entry name" value="ACP-like"/>
    <property type="match status" value="1"/>
</dbReference>
<dbReference type="InterPro" id="IPR036736">
    <property type="entry name" value="ACP-like_sf"/>
</dbReference>
<evidence type="ECO:0000256" key="3">
    <source>
        <dbReference type="SAM" id="MobiDB-lite"/>
    </source>
</evidence>
<proteinExistence type="predicted"/>
<dbReference type="InterPro" id="IPR013968">
    <property type="entry name" value="PKS_KR"/>
</dbReference>
<name>A0ABS0NH59_9ACTN</name>
<dbReference type="Pfam" id="PF00550">
    <property type="entry name" value="PP-binding"/>
    <property type="match status" value="1"/>
</dbReference>
<dbReference type="PANTHER" id="PTHR43775:SF37">
    <property type="entry name" value="SI:DKEY-61P9.11"/>
    <property type="match status" value="1"/>
</dbReference>
<dbReference type="SUPFAM" id="SSF47336">
    <property type="entry name" value="ACP-like"/>
    <property type="match status" value="1"/>
</dbReference>
<evidence type="ECO:0000313" key="5">
    <source>
        <dbReference type="EMBL" id="MBH5334501.1"/>
    </source>
</evidence>
<feature type="region of interest" description="Disordered" evidence="3">
    <location>
        <begin position="1"/>
        <end position="58"/>
    </location>
</feature>
<feature type="compositionally biased region" description="Low complexity" evidence="3">
    <location>
        <begin position="43"/>
        <end position="58"/>
    </location>
</feature>
<feature type="compositionally biased region" description="Low complexity" evidence="3">
    <location>
        <begin position="10"/>
        <end position="27"/>
    </location>
</feature>
<sequence length="390" mass="40483">MAGPADSRHVAGPADAVGPADAIGPADLARPADPVGPTAPECVAGPADVADPADPVGPAAVRPDRTYLITGGFGSLGLLSAERLAAHGARHLVLMSRRVPGPVLAALRERLGPHVEVVPYAGDVGREEDVRRLDGALRARPQPLGGILHAAGVLADAPVAAQTWESLDAVFRAKVYGSWLLHRASLHHPELEFFVGYSSMASVLGSRGQANYGAGNAFLDTLLCHRYAAGLPGMSVNWGAWGGIGMAASMAERHIADVEHQGLGFFEPAAGMRALLRLLSEPVPQVGIAEVDWDRVAATRPLPDALYAPVARGAGRSAAAVDLAALLRRPRADRREAVSLVVRGVIAELLHFDGPEDVPPDARFFEVGLDSLAAVDSGNAEQGTAAGNGR</sequence>
<keyword evidence="2" id="KW-0597">Phosphoprotein</keyword>
<evidence type="ECO:0000313" key="6">
    <source>
        <dbReference type="Proteomes" id="UP000807371"/>
    </source>
</evidence>
<evidence type="ECO:0000259" key="4">
    <source>
        <dbReference type="PROSITE" id="PS50075"/>
    </source>
</evidence>
<keyword evidence="6" id="KW-1185">Reference proteome</keyword>
<dbReference type="Proteomes" id="UP000807371">
    <property type="component" value="Unassembled WGS sequence"/>
</dbReference>
<dbReference type="SMART" id="SM00822">
    <property type="entry name" value="PKS_KR"/>
    <property type="match status" value="1"/>
</dbReference>